<evidence type="ECO:0000313" key="3">
    <source>
        <dbReference type="Proteomes" id="UP001596028"/>
    </source>
</evidence>
<feature type="transmembrane region" description="Helical" evidence="1">
    <location>
        <begin position="155"/>
        <end position="175"/>
    </location>
</feature>
<keyword evidence="1" id="KW-0812">Transmembrane</keyword>
<dbReference type="EMBL" id="JBHSEP010000027">
    <property type="protein sequence ID" value="MFC4601537.1"/>
    <property type="molecule type" value="Genomic_DNA"/>
</dbReference>
<dbReference type="RefSeq" id="WP_378101703.1">
    <property type="nucleotide sequence ID" value="NZ_JBHSEP010000027.1"/>
</dbReference>
<comment type="caution">
    <text evidence="2">The sequence shown here is derived from an EMBL/GenBank/DDBJ whole genome shotgun (WGS) entry which is preliminary data.</text>
</comment>
<keyword evidence="3" id="KW-1185">Reference proteome</keyword>
<evidence type="ECO:0008006" key="4">
    <source>
        <dbReference type="Google" id="ProtNLM"/>
    </source>
</evidence>
<evidence type="ECO:0000313" key="2">
    <source>
        <dbReference type="EMBL" id="MFC4601537.1"/>
    </source>
</evidence>
<keyword evidence="1" id="KW-0472">Membrane</keyword>
<feature type="transmembrane region" description="Helical" evidence="1">
    <location>
        <begin position="208"/>
        <end position="228"/>
    </location>
</feature>
<feature type="transmembrane region" description="Helical" evidence="1">
    <location>
        <begin position="89"/>
        <end position="111"/>
    </location>
</feature>
<proteinExistence type="predicted"/>
<protein>
    <recommendedName>
        <fullName evidence="4">ABC transporter permease</fullName>
    </recommendedName>
</protein>
<reference evidence="3" key="1">
    <citation type="journal article" date="2019" name="Int. J. Syst. Evol. Microbiol.">
        <title>The Global Catalogue of Microorganisms (GCM) 10K type strain sequencing project: providing services to taxonomists for standard genome sequencing and annotation.</title>
        <authorList>
            <consortium name="The Broad Institute Genomics Platform"/>
            <consortium name="The Broad Institute Genome Sequencing Center for Infectious Disease"/>
            <person name="Wu L."/>
            <person name="Ma J."/>
        </authorList>
    </citation>
    <scope>NUCLEOTIDE SEQUENCE [LARGE SCALE GENOMIC DNA]</scope>
    <source>
        <strain evidence="3">CCUG 49571</strain>
    </source>
</reference>
<feature type="transmembrane region" description="Helical" evidence="1">
    <location>
        <begin position="123"/>
        <end position="143"/>
    </location>
</feature>
<keyword evidence="1" id="KW-1133">Transmembrane helix</keyword>
<name>A0ABV9FM01_9BACL</name>
<gene>
    <name evidence="2" type="ORF">ACFO3S_25090</name>
</gene>
<dbReference type="Proteomes" id="UP001596028">
    <property type="component" value="Unassembled WGS sequence"/>
</dbReference>
<feature type="transmembrane region" description="Helical" evidence="1">
    <location>
        <begin position="42"/>
        <end position="63"/>
    </location>
</feature>
<evidence type="ECO:0000256" key="1">
    <source>
        <dbReference type="SAM" id="Phobius"/>
    </source>
</evidence>
<accession>A0ABV9FM01</accession>
<sequence>MIGLMRFAFKDYVRSYRYVAPMICYALVLGFIYGVAPNPVMPSYSLTASFMFVVSVWLAFGYVDAERETQQIVGVLHAGNLYKYYLGRALPLVLIVAALSLATTVYPILLARFDRQPGAGEMLAAYVAHLGLSLLGMALSYLFTNKLVRKLSEAVIGLILVVAVSLAGGGIREALPDSVRFLASLLPPVFPLIDALNEYHDFRPMDKAIVLLAPYGYSAVLFCIFLRLMGKRKF</sequence>
<feature type="transmembrane region" description="Helical" evidence="1">
    <location>
        <begin position="16"/>
        <end position="36"/>
    </location>
</feature>
<organism evidence="2 3">
    <name type="scientific">Cohnella hongkongensis</name>
    <dbReference type="NCBI Taxonomy" id="178337"/>
    <lineage>
        <taxon>Bacteria</taxon>
        <taxon>Bacillati</taxon>
        <taxon>Bacillota</taxon>
        <taxon>Bacilli</taxon>
        <taxon>Bacillales</taxon>
        <taxon>Paenibacillaceae</taxon>
        <taxon>Cohnella</taxon>
    </lineage>
</organism>